<comment type="caution">
    <text evidence="16">The sequence shown here is derived from an EMBL/GenBank/DDBJ whole genome shotgun (WGS) entry which is preliminary data.</text>
</comment>
<dbReference type="EMBL" id="JABDHM010000033">
    <property type="protein sequence ID" value="KAF5221800.1"/>
    <property type="molecule type" value="Genomic_DNA"/>
</dbReference>
<dbReference type="Proteomes" id="UP000583944">
    <property type="component" value="Unassembled WGS sequence"/>
</dbReference>
<dbReference type="InterPro" id="IPR049730">
    <property type="entry name" value="SNF2/RAD54-like_C"/>
</dbReference>
<protein>
    <recommendedName>
        <fullName evidence="18">Helicase</fullName>
    </recommendedName>
</protein>
<dbReference type="FunFam" id="3.40.50.10810:FF:000051">
    <property type="entry name" value="Helicase SWR1"/>
    <property type="match status" value="1"/>
</dbReference>
<dbReference type="Gene3D" id="3.40.50.300">
    <property type="entry name" value="P-loop containing nucleotide triphosphate hydrolases"/>
    <property type="match status" value="1"/>
</dbReference>
<dbReference type="InterPro" id="IPR038718">
    <property type="entry name" value="SNF2-like_sf"/>
</dbReference>
<dbReference type="CDD" id="cd18793">
    <property type="entry name" value="SF2_C_SNF"/>
    <property type="match status" value="1"/>
</dbReference>
<dbReference type="GO" id="GO:0005524">
    <property type="term" value="F:ATP binding"/>
    <property type="evidence" value="ECO:0007669"/>
    <property type="project" value="UniProtKB-KW"/>
</dbReference>
<feature type="domain" description="Helicase ATP-binding" evidence="14">
    <location>
        <begin position="338"/>
        <end position="503"/>
    </location>
</feature>
<comment type="subcellular location">
    <subcellularLocation>
        <location evidence="1">Nucleus</location>
    </subcellularLocation>
</comment>
<keyword evidence="12" id="KW-0539">Nucleus</keyword>
<accession>A0A7J6Y6B0</accession>
<keyword evidence="7" id="KW-0156">Chromatin regulator</keyword>
<evidence type="ECO:0000313" key="16">
    <source>
        <dbReference type="EMBL" id="KAF5221800.1"/>
    </source>
</evidence>
<evidence type="ECO:0000256" key="8">
    <source>
        <dbReference type="ARBA" id="ARBA00023015"/>
    </source>
</evidence>
<evidence type="ECO:0000256" key="2">
    <source>
        <dbReference type="ARBA" id="ARBA00009220"/>
    </source>
</evidence>
<keyword evidence="4" id="KW-0378">Hydrolase</keyword>
<evidence type="ECO:0008006" key="18">
    <source>
        <dbReference type="Google" id="ProtNLM"/>
    </source>
</evidence>
<evidence type="ECO:0000256" key="7">
    <source>
        <dbReference type="ARBA" id="ARBA00022853"/>
    </source>
</evidence>
<evidence type="ECO:0000256" key="9">
    <source>
        <dbReference type="ARBA" id="ARBA00023125"/>
    </source>
</evidence>
<evidence type="ECO:0000313" key="17">
    <source>
        <dbReference type="Proteomes" id="UP000583944"/>
    </source>
</evidence>
<feature type="region of interest" description="Disordered" evidence="13">
    <location>
        <begin position="1119"/>
        <end position="1178"/>
    </location>
</feature>
<keyword evidence="3" id="KW-0547">Nucleotide-binding</keyword>
<evidence type="ECO:0000259" key="14">
    <source>
        <dbReference type="PROSITE" id="PS51192"/>
    </source>
</evidence>
<evidence type="ECO:0000256" key="3">
    <source>
        <dbReference type="ARBA" id="ARBA00022741"/>
    </source>
</evidence>
<evidence type="ECO:0000256" key="4">
    <source>
        <dbReference type="ARBA" id="ARBA00022801"/>
    </source>
</evidence>
<evidence type="ECO:0000256" key="1">
    <source>
        <dbReference type="ARBA" id="ARBA00004123"/>
    </source>
</evidence>
<dbReference type="VEuPathDB" id="TriTrypDB:BCY84_11667"/>
<reference evidence="16 17" key="1">
    <citation type="journal article" date="2019" name="Genome Biol. Evol.">
        <title>Nanopore Sequencing Significantly Improves Genome Assembly of the Protozoan Parasite Trypanosoma cruzi.</title>
        <authorList>
            <person name="Diaz-Viraque F."/>
            <person name="Pita S."/>
            <person name="Greif G."/>
            <person name="de Souza R.C.M."/>
            <person name="Iraola G."/>
            <person name="Robello C."/>
        </authorList>
    </citation>
    <scope>NUCLEOTIDE SEQUENCE [LARGE SCALE GENOMIC DNA]</scope>
    <source>
        <strain evidence="16 17">Berenice</strain>
    </source>
</reference>
<dbReference type="InterPro" id="IPR027417">
    <property type="entry name" value="P-loop_NTPase"/>
</dbReference>
<keyword evidence="6" id="KW-0067">ATP-binding</keyword>
<evidence type="ECO:0000256" key="13">
    <source>
        <dbReference type="SAM" id="MobiDB-lite"/>
    </source>
</evidence>
<proteinExistence type="inferred from homology"/>
<dbReference type="Gene3D" id="3.40.50.10810">
    <property type="entry name" value="Tandem AAA-ATPase domain"/>
    <property type="match status" value="1"/>
</dbReference>
<dbReference type="InterPro" id="IPR001650">
    <property type="entry name" value="Helicase_C-like"/>
</dbReference>
<evidence type="ECO:0000256" key="11">
    <source>
        <dbReference type="ARBA" id="ARBA00023163"/>
    </source>
</evidence>
<dbReference type="InterPro" id="IPR050520">
    <property type="entry name" value="INO80/SWR1_helicase"/>
</dbReference>
<dbReference type="GO" id="GO:0042393">
    <property type="term" value="F:histone binding"/>
    <property type="evidence" value="ECO:0007669"/>
    <property type="project" value="TreeGrafter"/>
</dbReference>
<keyword evidence="10" id="KW-0010">Activator</keyword>
<dbReference type="PANTHER" id="PTHR45685">
    <property type="entry name" value="HELICASE SRCAP-RELATED"/>
    <property type="match status" value="1"/>
</dbReference>
<dbReference type="VEuPathDB" id="TriTrypDB:ECC02_005156"/>
<dbReference type="GO" id="GO:0003677">
    <property type="term" value="F:DNA binding"/>
    <property type="evidence" value="ECO:0007669"/>
    <property type="project" value="UniProtKB-KW"/>
</dbReference>
<evidence type="ECO:0000256" key="10">
    <source>
        <dbReference type="ARBA" id="ARBA00023159"/>
    </source>
</evidence>
<dbReference type="GO" id="GO:0000812">
    <property type="term" value="C:Swr1 complex"/>
    <property type="evidence" value="ECO:0007669"/>
    <property type="project" value="TreeGrafter"/>
</dbReference>
<dbReference type="PROSITE" id="PS51194">
    <property type="entry name" value="HELICASE_CTER"/>
    <property type="match status" value="1"/>
</dbReference>
<dbReference type="InterPro" id="IPR000330">
    <property type="entry name" value="SNF2_N"/>
</dbReference>
<dbReference type="PANTHER" id="PTHR45685:SF1">
    <property type="entry name" value="HELICASE SRCAP"/>
    <property type="match status" value="1"/>
</dbReference>
<dbReference type="GO" id="GO:0006338">
    <property type="term" value="P:chromatin remodeling"/>
    <property type="evidence" value="ECO:0007669"/>
    <property type="project" value="TreeGrafter"/>
</dbReference>
<dbReference type="InterPro" id="IPR014001">
    <property type="entry name" value="Helicase_ATP-bd"/>
</dbReference>
<dbReference type="GO" id="GO:0004386">
    <property type="term" value="F:helicase activity"/>
    <property type="evidence" value="ECO:0007669"/>
    <property type="project" value="UniProtKB-KW"/>
</dbReference>
<organism evidence="16 17">
    <name type="scientific">Trypanosoma cruzi</name>
    <dbReference type="NCBI Taxonomy" id="5693"/>
    <lineage>
        <taxon>Eukaryota</taxon>
        <taxon>Discoba</taxon>
        <taxon>Euglenozoa</taxon>
        <taxon>Kinetoplastea</taxon>
        <taxon>Metakinetoplastina</taxon>
        <taxon>Trypanosomatida</taxon>
        <taxon>Trypanosomatidae</taxon>
        <taxon>Trypanosoma</taxon>
        <taxon>Schizotrypanum</taxon>
    </lineage>
</organism>
<dbReference type="AlphaFoldDB" id="A0A7J6Y6B0"/>
<evidence type="ECO:0000256" key="6">
    <source>
        <dbReference type="ARBA" id="ARBA00022840"/>
    </source>
</evidence>
<sequence>MCAHLFTLLSNNNLFCCGCFSFRPCCLVHESSFICSSFFFAFFDLSLCCIGGSVGFRIGPDVHTRIFTQITVGGGVGLPRMGHRRKRQREEEESVVVTATHAPNEPAAVVPAPAQQQQQQQESLLTFSKSCRRRAAPVTSSFLFAPTMFLPQWQSVALSTLRQLHESQAEEHRAATRGRTLQKDLTRYHEDLHRREERLRAQQREARARLGNKLFTAIEKQWSRRGDVFQQLLCVEFDDVKQRHTERRQEDLLREAENLTRSLLDGIFSGTKNHGSHSDGDDSRGIDADEAVADALRDAEMTGGASGPVLESSLSLLDTQNGRRPLRDYQRSALRWMTNLYTKKLNGILADEMGLGKTIQTIALLAYFAEYKNDWGPHLIVVPTTVVLNWKAEFQRWCPGMKVLVYIGAPKERHRLRKGWMGEDALHVCITSYNLLVKDRGVFRRRPWGFLVLDEAHQVKNFMSKKWQSLFDLQAEYRLLLTGTPLQNSIMELWSLFHFLLPFASAFSSNEEFREWFSNPMEDMVTGRTFFNEEIVRRLQSLLRPFMLRRLKKDVEAQLPSKTEKVVMCRLSRRQRLLYDDYMQLTETRERIRGGAGGVLGVLLALRKVCNHPDMFEERRTLSPVALDCLSEITLLVPRDILLQGNDFRGCYRFQKWRLCIEDVSMSVNYDKEMVFDDTWLDCPGLRLLWNDQAFECPLSRYSPENFRWPEDVPAEQVFGADIKESMSDTMWSMLCQQVGERQAWVRQRYQTTATLQAQRCRGIETSMHVWYPRSLEIVSHGRPGFLPSRLHPNVSQRVCAILPIAEKTAVYVPRVAAVHPPRLHCRLPVVHYRAFCSHTRESLAPLLALGVSPSNGHARRGVFDASSFLSELWSLHVRRCFSFPDKRLLIHDCGKLQFLQHALKQLRREGHRMLIFTQFVHMLNILERFLAIIGIPYLRIDGSTQAERRQAFVDRFNEDDRITCMILSTRSGGIGLNLTGADTVIFYDSDWNPTMDLQAQDRCHRIGQTKPVTIYRLISEHTVEENILQKARERKKLNNVVIRGGQFHAMASVDEMYEDSAAALAALSDPVRLRSFFHDLDEDATIVADEQQRGEAHASKTDMGEPVDIREEMMRLEDQEDREAQQNVEEELRELEEQRRNDEAELGDEEEEDDEYEDDDVEEEGGGRSRRRKRKRELTGAELEEGLMDVSADDNALDATNADMSRGVLPMVIQRRRDILRRQRTPLDRLLSVRFGTCHAADARKRYDALCENYATRVGEGELPAFKTKFRL</sequence>
<keyword evidence="8" id="KW-0805">Transcription regulation</keyword>
<name>A0A7J6Y6B0_TRYCR</name>
<evidence type="ECO:0000256" key="5">
    <source>
        <dbReference type="ARBA" id="ARBA00022806"/>
    </source>
</evidence>
<feature type="compositionally biased region" description="Acidic residues" evidence="13">
    <location>
        <begin position="1145"/>
        <end position="1165"/>
    </location>
</feature>
<dbReference type="Pfam" id="PF00271">
    <property type="entry name" value="Helicase_C"/>
    <property type="match status" value="1"/>
</dbReference>
<keyword evidence="11" id="KW-0804">Transcription</keyword>
<comment type="similarity">
    <text evidence="2">Belongs to the SNF2/RAD54 helicase family. SWR1 subfamily.</text>
</comment>
<dbReference type="PROSITE" id="PS51192">
    <property type="entry name" value="HELICASE_ATP_BIND_1"/>
    <property type="match status" value="1"/>
</dbReference>
<dbReference type="GO" id="GO:0016887">
    <property type="term" value="F:ATP hydrolysis activity"/>
    <property type="evidence" value="ECO:0007669"/>
    <property type="project" value="TreeGrafter"/>
</dbReference>
<dbReference type="SMART" id="SM00490">
    <property type="entry name" value="HELICc"/>
    <property type="match status" value="1"/>
</dbReference>
<keyword evidence="5" id="KW-0347">Helicase</keyword>
<feature type="domain" description="Helicase C-terminal" evidence="15">
    <location>
        <begin position="899"/>
        <end position="1062"/>
    </location>
</feature>
<dbReference type="SMART" id="SM00487">
    <property type="entry name" value="DEXDc"/>
    <property type="match status" value="1"/>
</dbReference>
<keyword evidence="9" id="KW-0238">DNA-binding</keyword>
<dbReference type="CDD" id="cd18003">
    <property type="entry name" value="DEXQc_SRCAP"/>
    <property type="match status" value="1"/>
</dbReference>
<dbReference type="SUPFAM" id="SSF52540">
    <property type="entry name" value="P-loop containing nucleoside triphosphate hydrolases"/>
    <property type="match status" value="2"/>
</dbReference>
<dbReference type="Pfam" id="PF00176">
    <property type="entry name" value="SNF2-rel_dom"/>
    <property type="match status" value="1"/>
</dbReference>
<evidence type="ECO:0000259" key="15">
    <source>
        <dbReference type="PROSITE" id="PS51194"/>
    </source>
</evidence>
<gene>
    <name evidence="16" type="ORF">ECC02_005156</name>
</gene>
<feature type="compositionally biased region" description="Basic and acidic residues" evidence="13">
    <location>
        <begin position="1091"/>
        <end position="1108"/>
    </location>
</feature>
<evidence type="ECO:0000256" key="12">
    <source>
        <dbReference type="ARBA" id="ARBA00023242"/>
    </source>
</evidence>
<feature type="region of interest" description="Disordered" evidence="13">
    <location>
        <begin position="1089"/>
        <end position="1108"/>
    </location>
</feature>